<comment type="caution">
    <text evidence="4">The sequence shown here is derived from an EMBL/GenBank/DDBJ whole genome shotgun (WGS) entry which is preliminary data.</text>
</comment>
<keyword evidence="1" id="KW-0723">Serine/threonine-protein kinase</keyword>
<dbReference type="PANTHER" id="PTHR35526">
    <property type="entry name" value="ANTI-SIGMA-F FACTOR RSBW-RELATED"/>
    <property type="match status" value="1"/>
</dbReference>
<keyword evidence="1" id="KW-0418">Kinase</keyword>
<evidence type="ECO:0000256" key="2">
    <source>
        <dbReference type="SAM" id="MobiDB-lite"/>
    </source>
</evidence>
<evidence type="ECO:0000259" key="3">
    <source>
        <dbReference type="Pfam" id="PF13581"/>
    </source>
</evidence>
<dbReference type="InterPro" id="IPR050267">
    <property type="entry name" value="Anti-sigma-factor_SerPK"/>
</dbReference>
<dbReference type="GO" id="GO:0004674">
    <property type="term" value="F:protein serine/threonine kinase activity"/>
    <property type="evidence" value="ECO:0007669"/>
    <property type="project" value="UniProtKB-KW"/>
</dbReference>
<keyword evidence="5" id="KW-1185">Reference proteome</keyword>
<gene>
    <name evidence="4" type="ORF">DMA12_43835</name>
</gene>
<dbReference type="Pfam" id="PF13581">
    <property type="entry name" value="HATPase_c_2"/>
    <property type="match status" value="1"/>
</dbReference>
<keyword evidence="4" id="KW-0547">Nucleotide-binding</keyword>
<feature type="compositionally biased region" description="Polar residues" evidence="2">
    <location>
        <begin position="1"/>
        <end position="16"/>
    </location>
</feature>
<dbReference type="RefSeq" id="WP_020641460.1">
    <property type="nucleotide sequence ID" value="NZ_QHHU01000103.1"/>
</dbReference>
<evidence type="ECO:0000313" key="4">
    <source>
        <dbReference type="EMBL" id="RSM35559.1"/>
    </source>
</evidence>
<dbReference type="Gene3D" id="3.30.565.10">
    <property type="entry name" value="Histidine kinase-like ATPase, C-terminal domain"/>
    <property type="match status" value="1"/>
</dbReference>
<evidence type="ECO:0000256" key="1">
    <source>
        <dbReference type="ARBA" id="ARBA00022527"/>
    </source>
</evidence>
<evidence type="ECO:0000313" key="5">
    <source>
        <dbReference type="Proteomes" id="UP000286716"/>
    </source>
</evidence>
<dbReference type="CDD" id="cd16936">
    <property type="entry name" value="HATPase_RsbW-like"/>
    <property type="match status" value="1"/>
</dbReference>
<dbReference type="Proteomes" id="UP000286716">
    <property type="component" value="Unassembled WGS sequence"/>
</dbReference>
<dbReference type="PANTHER" id="PTHR35526:SF3">
    <property type="entry name" value="ANTI-SIGMA-F FACTOR RSBW"/>
    <property type="match status" value="1"/>
</dbReference>
<name>A0A428VXQ7_AMYBA</name>
<dbReference type="GO" id="GO:0005524">
    <property type="term" value="F:ATP binding"/>
    <property type="evidence" value="ECO:0007669"/>
    <property type="project" value="UniProtKB-KW"/>
</dbReference>
<keyword evidence="1" id="KW-0808">Transferase</keyword>
<dbReference type="InterPro" id="IPR003594">
    <property type="entry name" value="HATPase_dom"/>
</dbReference>
<sequence>MPTPNSPVGDSGNESISGPAARESDVSDLCHPTAPANPAQLALLREEIAAWAARAGLYPDRIPGLQLAVYEAMANVVVHAYPGQLGTFSLLARSHDQSLTVTVADHGRWQPAARPGLLHGRGLPLIHTLADHATIDNGTEGTTVTMTWSR</sequence>
<dbReference type="SUPFAM" id="SSF55874">
    <property type="entry name" value="ATPase domain of HSP90 chaperone/DNA topoisomerase II/histidine kinase"/>
    <property type="match status" value="1"/>
</dbReference>
<feature type="region of interest" description="Disordered" evidence="2">
    <location>
        <begin position="1"/>
        <end position="28"/>
    </location>
</feature>
<organism evidence="4 5">
    <name type="scientific">Amycolatopsis balhimycina DSM 5908</name>
    <dbReference type="NCBI Taxonomy" id="1081091"/>
    <lineage>
        <taxon>Bacteria</taxon>
        <taxon>Bacillati</taxon>
        <taxon>Actinomycetota</taxon>
        <taxon>Actinomycetes</taxon>
        <taxon>Pseudonocardiales</taxon>
        <taxon>Pseudonocardiaceae</taxon>
        <taxon>Amycolatopsis</taxon>
    </lineage>
</organism>
<dbReference type="InterPro" id="IPR036890">
    <property type="entry name" value="HATPase_C_sf"/>
</dbReference>
<feature type="domain" description="Histidine kinase/HSP90-like ATPase" evidence="3">
    <location>
        <begin position="35"/>
        <end position="148"/>
    </location>
</feature>
<dbReference type="AlphaFoldDB" id="A0A428VXQ7"/>
<proteinExistence type="predicted"/>
<keyword evidence="4" id="KW-0067">ATP-binding</keyword>
<reference evidence="4 5" key="1">
    <citation type="submission" date="2018-05" db="EMBL/GenBank/DDBJ databases">
        <title>Evolution of GPA BGCs.</title>
        <authorList>
            <person name="Waglechner N."/>
            <person name="Wright G.D."/>
        </authorList>
    </citation>
    <scope>NUCLEOTIDE SEQUENCE [LARGE SCALE GENOMIC DNA]</scope>
    <source>
        <strain evidence="4 5">DSM 5908</strain>
    </source>
</reference>
<accession>A0A428VXQ7</accession>
<dbReference type="OrthoDB" id="5184914at2"/>
<dbReference type="EMBL" id="QHHU01000103">
    <property type="protein sequence ID" value="RSM35559.1"/>
    <property type="molecule type" value="Genomic_DNA"/>
</dbReference>
<protein>
    <submittedName>
        <fullName evidence="4">ATP-binding protein</fullName>
    </submittedName>
</protein>